<evidence type="ECO:0000313" key="2">
    <source>
        <dbReference type="EMBL" id="KAJ8908436.1"/>
    </source>
</evidence>
<evidence type="ECO:0000256" key="1">
    <source>
        <dbReference type="PROSITE-ProRule" id="PRU00708"/>
    </source>
</evidence>
<dbReference type="PROSITE" id="PS51375">
    <property type="entry name" value="PPR"/>
    <property type="match status" value="3"/>
</dbReference>
<dbReference type="Pfam" id="PF01535">
    <property type="entry name" value="PPR"/>
    <property type="match status" value="1"/>
</dbReference>
<dbReference type="GO" id="GO:0007005">
    <property type="term" value="P:mitochondrion organization"/>
    <property type="evidence" value="ECO:0007669"/>
    <property type="project" value="TreeGrafter"/>
</dbReference>
<dbReference type="GO" id="GO:0003729">
    <property type="term" value="F:mRNA binding"/>
    <property type="evidence" value="ECO:0007669"/>
    <property type="project" value="TreeGrafter"/>
</dbReference>
<protein>
    <recommendedName>
        <fullName evidence="4">Pentacotripeptide-repeat region of PRORP domain-containing protein</fullName>
    </recommendedName>
</protein>
<accession>A0AAV8V0T8</accession>
<sequence length="488" mass="55507">MASPARAFLVKQVGTARSLSDKGNFSRVAELMSSLKPRIMKEQPSLWGKMRNYYVTAHLNHAKGYRTELEKICDSIEGDGFQLDLKGYTSILTTMGRTGLSGSVLNKTWKRMLDKGIKPDAGAWNALLAASCDDFSQIHRLMNQMKLENVAPDSFTYNILIRSFAKHGYAEEAWRYLENMQRRGLHIDLRTLGPFIKYCADRGYQEWVDTAFKKVRSLNLPVDDLLISSIIQARTACKDLTGAESTFRKMLGEFPEAVHGRSWAALIKAHSKLGRLEDAVSIIGEMARLELRPDYYVYSGLLEGYLAHGKVALAEKLLESMEKDEIKPTAHTMSLLLRGQLRARNISVAMSTKELMLRQRMRIDVRTYHELVAVLGEGENLNAVEEVFEEMRETIGWTPHACRRMVEIYSSRRMGLRMIGMLRRMIEQQVQPDRETHRLLREHFDSTGTGHMYSKKLLTEVGELGKSIAELSSRKVESRKGALTRLPV</sequence>
<dbReference type="AlphaFoldDB" id="A0AAV8V0T8"/>
<dbReference type="Pfam" id="PF13041">
    <property type="entry name" value="PPR_2"/>
    <property type="match status" value="2"/>
</dbReference>
<dbReference type="Gene3D" id="1.25.40.10">
    <property type="entry name" value="Tetratricopeptide repeat domain"/>
    <property type="match status" value="3"/>
</dbReference>
<evidence type="ECO:0008006" key="4">
    <source>
        <dbReference type="Google" id="ProtNLM"/>
    </source>
</evidence>
<dbReference type="PANTHER" id="PTHR47934">
    <property type="entry name" value="PENTATRICOPEPTIDE REPEAT-CONTAINING PROTEIN PET309, MITOCHONDRIAL"/>
    <property type="match status" value="1"/>
</dbReference>
<keyword evidence="3" id="KW-1185">Reference proteome</keyword>
<evidence type="ECO:0000313" key="3">
    <source>
        <dbReference type="Proteomes" id="UP001157974"/>
    </source>
</evidence>
<dbReference type="InterPro" id="IPR002885">
    <property type="entry name" value="PPR_rpt"/>
</dbReference>
<dbReference type="InterPro" id="IPR051114">
    <property type="entry name" value="Mito_RNA_Proc_CCM1"/>
</dbReference>
<dbReference type="GO" id="GO:0005739">
    <property type="term" value="C:mitochondrion"/>
    <property type="evidence" value="ECO:0007669"/>
    <property type="project" value="TreeGrafter"/>
</dbReference>
<gene>
    <name evidence="2" type="ORF">NDN08_005145</name>
</gene>
<dbReference type="EMBL" id="JAMWBK010000001">
    <property type="protein sequence ID" value="KAJ8908436.1"/>
    <property type="molecule type" value="Genomic_DNA"/>
</dbReference>
<feature type="repeat" description="PPR" evidence="1">
    <location>
        <begin position="259"/>
        <end position="293"/>
    </location>
</feature>
<name>A0AAV8V0T8_9RHOD</name>
<reference evidence="2 3" key="1">
    <citation type="journal article" date="2023" name="Nat. Commun.">
        <title>Origin of minicircular mitochondrial genomes in red algae.</title>
        <authorList>
            <person name="Lee Y."/>
            <person name="Cho C.H."/>
            <person name="Lee Y.M."/>
            <person name="Park S.I."/>
            <person name="Yang J.H."/>
            <person name="West J.A."/>
            <person name="Bhattacharya D."/>
            <person name="Yoon H.S."/>
        </authorList>
    </citation>
    <scope>NUCLEOTIDE SEQUENCE [LARGE SCALE GENOMIC DNA]</scope>
    <source>
        <strain evidence="2 3">CCMP1338</strain>
        <tissue evidence="2">Whole cell</tissue>
    </source>
</reference>
<comment type="caution">
    <text evidence="2">The sequence shown here is derived from an EMBL/GenBank/DDBJ whole genome shotgun (WGS) entry which is preliminary data.</text>
</comment>
<feature type="repeat" description="PPR" evidence="1">
    <location>
        <begin position="294"/>
        <end position="328"/>
    </location>
</feature>
<dbReference type="InterPro" id="IPR011990">
    <property type="entry name" value="TPR-like_helical_dom_sf"/>
</dbReference>
<organism evidence="2 3">
    <name type="scientific">Rhodosorus marinus</name>
    <dbReference type="NCBI Taxonomy" id="101924"/>
    <lineage>
        <taxon>Eukaryota</taxon>
        <taxon>Rhodophyta</taxon>
        <taxon>Stylonematophyceae</taxon>
        <taxon>Stylonematales</taxon>
        <taxon>Stylonemataceae</taxon>
        <taxon>Rhodosorus</taxon>
    </lineage>
</organism>
<dbReference type="PANTHER" id="PTHR47934:SF6">
    <property type="entry name" value="MITOCHONDRIAL GROUP I INTRON SPLICING FACTOR CCM1-RELATED"/>
    <property type="match status" value="1"/>
</dbReference>
<dbReference type="GO" id="GO:0006396">
    <property type="term" value="P:RNA processing"/>
    <property type="evidence" value="ECO:0007669"/>
    <property type="project" value="TreeGrafter"/>
</dbReference>
<dbReference type="NCBIfam" id="TIGR00756">
    <property type="entry name" value="PPR"/>
    <property type="match status" value="3"/>
</dbReference>
<feature type="repeat" description="PPR" evidence="1">
    <location>
        <begin position="153"/>
        <end position="187"/>
    </location>
</feature>
<proteinExistence type="predicted"/>
<dbReference type="Proteomes" id="UP001157974">
    <property type="component" value="Unassembled WGS sequence"/>
</dbReference>